<keyword evidence="2" id="KW-0456">Lyase</keyword>
<dbReference type="Pfam" id="PF18029">
    <property type="entry name" value="Glyoxalase_6"/>
    <property type="match status" value="1"/>
</dbReference>
<dbReference type="AlphaFoldDB" id="A0A7Y9J5C9"/>
<dbReference type="Gene3D" id="3.10.180.10">
    <property type="entry name" value="2,3-Dihydroxybiphenyl 1,2-Dioxygenase, domain 1"/>
    <property type="match status" value="1"/>
</dbReference>
<reference evidence="2 3" key="1">
    <citation type="submission" date="2020-07" db="EMBL/GenBank/DDBJ databases">
        <title>Sequencing the genomes of 1000 actinobacteria strains.</title>
        <authorList>
            <person name="Klenk H.-P."/>
        </authorList>
    </citation>
    <scope>NUCLEOTIDE SEQUENCE [LARGE SCALE GENOMIC DNA]</scope>
    <source>
        <strain evidence="2 3">DSM 45772</strain>
    </source>
</reference>
<name>A0A7Y9J5C9_9PSEU</name>
<gene>
    <name evidence="2" type="ORF">BJ983_002094</name>
</gene>
<dbReference type="InterPro" id="IPR029068">
    <property type="entry name" value="Glyas_Bleomycin-R_OHBP_Dase"/>
</dbReference>
<sequence>MSRSRLLAVAVDATDPAALARFWADALGVEVGEHSPDAHGTTYVAVPLPAGPELLFQQVGDVQPGRNRLHLDLSATAGTRDEEIERLVGLGARVVDPAPDHPWVVLADPEDNLFCVLGPR</sequence>
<dbReference type="GO" id="GO:0051213">
    <property type="term" value="F:dioxygenase activity"/>
    <property type="evidence" value="ECO:0007669"/>
    <property type="project" value="UniProtKB-KW"/>
</dbReference>
<protein>
    <submittedName>
        <fullName evidence="2">Catechol 2,3-dioxygenase-like lactoylglutathione lyase family enzyme</fullName>
    </submittedName>
</protein>
<dbReference type="Proteomes" id="UP000535890">
    <property type="component" value="Unassembled WGS sequence"/>
</dbReference>
<evidence type="ECO:0000313" key="2">
    <source>
        <dbReference type="EMBL" id="NYD35992.1"/>
    </source>
</evidence>
<comment type="caution">
    <text evidence="2">The sequence shown here is derived from an EMBL/GenBank/DDBJ whole genome shotgun (WGS) entry which is preliminary data.</text>
</comment>
<dbReference type="InterPro" id="IPR041581">
    <property type="entry name" value="Glyoxalase_6"/>
</dbReference>
<keyword evidence="2" id="KW-0560">Oxidoreductase</keyword>
<evidence type="ECO:0000313" key="3">
    <source>
        <dbReference type="Proteomes" id="UP000535890"/>
    </source>
</evidence>
<dbReference type="PANTHER" id="PTHR35908">
    <property type="entry name" value="HYPOTHETICAL FUSION PROTEIN"/>
    <property type="match status" value="1"/>
</dbReference>
<accession>A0A7Y9J5C9</accession>
<feature type="domain" description="Glyoxalase-like" evidence="1">
    <location>
        <begin position="9"/>
        <end position="117"/>
    </location>
</feature>
<organism evidence="2 3">
    <name type="scientific">Actinomycetospora corticicola</name>
    <dbReference type="NCBI Taxonomy" id="663602"/>
    <lineage>
        <taxon>Bacteria</taxon>
        <taxon>Bacillati</taxon>
        <taxon>Actinomycetota</taxon>
        <taxon>Actinomycetes</taxon>
        <taxon>Pseudonocardiales</taxon>
        <taxon>Pseudonocardiaceae</taxon>
        <taxon>Actinomycetospora</taxon>
    </lineage>
</organism>
<dbReference type="SUPFAM" id="SSF54593">
    <property type="entry name" value="Glyoxalase/Bleomycin resistance protein/Dihydroxybiphenyl dioxygenase"/>
    <property type="match status" value="1"/>
</dbReference>
<keyword evidence="2" id="KW-0223">Dioxygenase</keyword>
<proteinExistence type="predicted"/>
<dbReference type="RefSeq" id="WP_343054002.1">
    <property type="nucleotide sequence ID" value="NZ_BAABHP010000007.1"/>
</dbReference>
<keyword evidence="3" id="KW-1185">Reference proteome</keyword>
<dbReference type="PANTHER" id="PTHR35908:SF1">
    <property type="entry name" value="CONSERVED PROTEIN"/>
    <property type="match status" value="1"/>
</dbReference>
<dbReference type="GO" id="GO:0016829">
    <property type="term" value="F:lyase activity"/>
    <property type="evidence" value="ECO:0007669"/>
    <property type="project" value="UniProtKB-KW"/>
</dbReference>
<evidence type="ECO:0000259" key="1">
    <source>
        <dbReference type="Pfam" id="PF18029"/>
    </source>
</evidence>
<dbReference type="EMBL" id="JACCBN010000001">
    <property type="protein sequence ID" value="NYD35992.1"/>
    <property type="molecule type" value="Genomic_DNA"/>
</dbReference>